<evidence type="ECO:0000313" key="2">
    <source>
        <dbReference type="EMBL" id="MDX8033517.1"/>
    </source>
</evidence>
<feature type="transmembrane region" description="Helical" evidence="1">
    <location>
        <begin position="12"/>
        <end position="35"/>
    </location>
</feature>
<accession>A0ABU4T5S1</accession>
<keyword evidence="1" id="KW-0812">Transmembrane</keyword>
<feature type="transmembrane region" description="Helical" evidence="1">
    <location>
        <begin position="100"/>
        <end position="119"/>
    </location>
</feature>
<protein>
    <recommendedName>
        <fullName evidence="4">Integral membrane protein</fullName>
    </recommendedName>
</protein>
<name>A0ABU4T5S1_9PSEU</name>
<keyword evidence="1" id="KW-1133">Transmembrane helix</keyword>
<proteinExistence type="predicted"/>
<feature type="transmembrane region" description="Helical" evidence="1">
    <location>
        <begin position="47"/>
        <end position="69"/>
    </location>
</feature>
<evidence type="ECO:0000313" key="3">
    <source>
        <dbReference type="Proteomes" id="UP001285521"/>
    </source>
</evidence>
<keyword evidence="3" id="KW-1185">Reference proteome</keyword>
<feature type="transmembrane region" description="Helical" evidence="1">
    <location>
        <begin position="76"/>
        <end position="94"/>
    </location>
</feature>
<comment type="caution">
    <text evidence="2">The sequence shown here is derived from an EMBL/GenBank/DDBJ whole genome shotgun (WGS) entry which is preliminary data.</text>
</comment>
<evidence type="ECO:0000256" key="1">
    <source>
        <dbReference type="SAM" id="Phobius"/>
    </source>
</evidence>
<gene>
    <name evidence="2" type="ORF">SK803_25135</name>
</gene>
<dbReference type="EMBL" id="JAXAVW010000021">
    <property type="protein sequence ID" value="MDX8033517.1"/>
    <property type="molecule type" value="Genomic_DNA"/>
</dbReference>
<dbReference type="RefSeq" id="WP_319968548.1">
    <property type="nucleotide sequence ID" value="NZ_JAXAVW010000021.1"/>
</dbReference>
<dbReference type="Proteomes" id="UP001285521">
    <property type="component" value="Unassembled WGS sequence"/>
</dbReference>
<organism evidence="2 3">
    <name type="scientific">Lentzea miocenica</name>
    <dbReference type="NCBI Taxonomy" id="3095431"/>
    <lineage>
        <taxon>Bacteria</taxon>
        <taxon>Bacillati</taxon>
        <taxon>Actinomycetota</taxon>
        <taxon>Actinomycetes</taxon>
        <taxon>Pseudonocardiales</taxon>
        <taxon>Pseudonocardiaceae</taxon>
        <taxon>Lentzea</taxon>
    </lineage>
</organism>
<evidence type="ECO:0008006" key="4">
    <source>
        <dbReference type="Google" id="ProtNLM"/>
    </source>
</evidence>
<sequence>MISKNPAPPRSVRIAAVLTFLQGLGGIALAVALAVRVIGGATPAGPILGAAGVLVIWFGGAIIASVLLFRGEHGARTPVIVTQLLLLGCAWYAYGPSEQQLLGSLGGIYCVVVLVFLFTNDGRRWALGYDTPDSADVNEGDKAD</sequence>
<keyword evidence="1" id="KW-0472">Membrane</keyword>
<reference evidence="2 3" key="1">
    <citation type="submission" date="2023-11" db="EMBL/GenBank/DDBJ databases">
        <title>Lentzea sokolovensis, sp. nov., Lentzea kristufkii, sp. nov., and Lentzea miocenensis, sp. nov., rare actinobacteria from Sokolov Coal Basin, Miocene lacustrine sediment, Czech Republic.</title>
        <authorList>
            <person name="Lara A."/>
            <person name="Kotroba L."/>
            <person name="Nouioui I."/>
            <person name="Neumann-Schaal M."/>
            <person name="Mast Y."/>
            <person name="Chronakova A."/>
        </authorList>
    </citation>
    <scope>NUCLEOTIDE SEQUENCE [LARGE SCALE GENOMIC DNA]</scope>
    <source>
        <strain evidence="2 3">BCCO 10_0856</strain>
    </source>
</reference>